<evidence type="ECO:0000256" key="8">
    <source>
        <dbReference type="ARBA" id="ARBA00023014"/>
    </source>
</evidence>
<proteinExistence type="inferred from homology"/>
<evidence type="ECO:0000256" key="9">
    <source>
        <dbReference type="ARBA" id="ARBA00047365"/>
    </source>
</evidence>
<dbReference type="InterPro" id="IPR001989">
    <property type="entry name" value="Radical_activat_CS"/>
</dbReference>
<dbReference type="InterPro" id="IPR017896">
    <property type="entry name" value="4Fe4S_Fe-S-bd"/>
</dbReference>
<dbReference type="GO" id="GO:0046872">
    <property type="term" value="F:metal ion binding"/>
    <property type="evidence" value="ECO:0007669"/>
    <property type="project" value="UniProtKB-KW"/>
</dbReference>
<comment type="caution">
    <text evidence="12">The sequence shown here is derived from an EMBL/GenBank/DDBJ whole genome shotgun (WGS) entry which is preliminary data.</text>
</comment>
<dbReference type="RefSeq" id="WP_128519287.1">
    <property type="nucleotide sequence ID" value="NZ_RJQC01000001.1"/>
</dbReference>
<dbReference type="PANTHER" id="PTHR30352">
    <property type="entry name" value="PYRUVATE FORMATE-LYASE-ACTIVATING ENZYME"/>
    <property type="match status" value="1"/>
</dbReference>
<dbReference type="InterPro" id="IPR007197">
    <property type="entry name" value="rSAM"/>
</dbReference>
<reference evidence="12 13" key="1">
    <citation type="submission" date="2018-11" db="EMBL/GenBank/DDBJ databases">
        <title>Clostridium sp. nov., a member of the family Erysipelotrichaceae isolated from pig faeces.</title>
        <authorList>
            <person name="Chang Y.-H."/>
        </authorList>
    </citation>
    <scope>NUCLEOTIDE SEQUENCE [LARGE SCALE GENOMIC DNA]</scope>
    <source>
        <strain evidence="12 13">YH-panp20</strain>
    </source>
</reference>
<dbReference type="GO" id="GO:0051539">
    <property type="term" value="F:4 iron, 4 sulfur cluster binding"/>
    <property type="evidence" value="ECO:0007669"/>
    <property type="project" value="UniProtKB-KW"/>
</dbReference>
<evidence type="ECO:0000256" key="7">
    <source>
        <dbReference type="ARBA" id="ARBA00023004"/>
    </source>
</evidence>
<dbReference type="PIRSF" id="PIRSF000371">
    <property type="entry name" value="PFL_act_enz"/>
    <property type="match status" value="1"/>
</dbReference>
<feature type="domain" description="4Fe-4S ferredoxin-type" evidence="10">
    <location>
        <begin position="74"/>
        <end position="100"/>
    </location>
</feature>
<dbReference type="InterPro" id="IPR040074">
    <property type="entry name" value="BssD/PflA/YjjW"/>
</dbReference>
<name>A0A3N0I2I1_9FIRM</name>
<dbReference type="SUPFAM" id="SSF102114">
    <property type="entry name" value="Radical SAM enzymes"/>
    <property type="match status" value="1"/>
</dbReference>
<evidence type="ECO:0000256" key="6">
    <source>
        <dbReference type="ARBA" id="ARBA00023002"/>
    </source>
</evidence>
<evidence type="ECO:0000259" key="10">
    <source>
        <dbReference type="PROSITE" id="PS51379"/>
    </source>
</evidence>
<organism evidence="12 13">
    <name type="scientific">Absicoccus porci</name>
    <dbReference type="NCBI Taxonomy" id="2486576"/>
    <lineage>
        <taxon>Bacteria</taxon>
        <taxon>Bacillati</taxon>
        <taxon>Bacillota</taxon>
        <taxon>Erysipelotrichia</taxon>
        <taxon>Erysipelotrichales</taxon>
        <taxon>Erysipelotrichaceae</taxon>
        <taxon>Absicoccus</taxon>
    </lineage>
</organism>
<evidence type="ECO:0000256" key="1">
    <source>
        <dbReference type="ARBA" id="ARBA00001966"/>
    </source>
</evidence>
<protein>
    <submittedName>
        <fullName evidence="12">Glycyl-radical enzyme activating protein</fullName>
    </submittedName>
</protein>
<sequence length="289" mass="33290">MKVSNIERFATHDGPGIRTTVFLKGCSLHCPWCANPETWTVQPVLMHDETKCVLCHQCEKHCSQQAISIQDQWTWDKEKCTYCQTCIDTCIPQALSMNGKDMTIDEILEEVLKDQDYYEESHGGMTLSGGEPLYQWEEVYELLKQAKGEQLHIAMETTGHYSWDQLEKASSYVDLFLFDIKHLDKNKMKAYTGANLDRILSNFERLAQTRAKDIIVRVPVIPGFNDDILQDIITYAKAHQVQAVHLLPYHSMGKKKWHQLNKPYKYENLDMMDEATLSIYASDFVQIGG</sequence>
<dbReference type="EMBL" id="RJQC01000001">
    <property type="protein sequence ID" value="RNM31107.1"/>
    <property type="molecule type" value="Genomic_DNA"/>
</dbReference>
<dbReference type="InterPro" id="IPR013785">
    <property type="entry name" value="Aldolase_TIM"/>
</dbReference>
<evidence type="ECO:0000313" key="13">
    <source>
        <dbReference type="Proteomes" id="UP000276568"/>
    </source>
</evidence>
<dbReference type="SUPFAM" id="SSF54862">
    <property type="entry name" value="4Fe-4S ferredoxins"/>
    <property type="match status" value="1"/>
</dbReference>
<dbReference type="NCBIfam" id="TIGR02494">
    <property type="entry name" value="PFLE_PFLC"/>
    <property type="match status" value="1"/>
</dbReference>
<keyword evidence="4" id="KW-0949">S-adenosyl-L-methionine</keyword>
<evidence type="ECO:0000256" key="4">
    <source>
        <dbReference type="ARBA" id="ARBA00022691"/>
    </source>
</evidence>
<dbReference type="PROSITE" id="PS51918">
    <property type="entry name" value="RADICAL_SAM"/>
    <property type="match status" value="1"/>
</dbReference>
<keyword evidence="3" id="KW-0004">4Fe-4S</keyword>
<feature type="domain" description="4Fe-4S ferredoxin-type" evidence="10">
    <location>
        <begin position="43"/>
        <end position="72"/>
    </location>
</feature>
<gene>
    <name evidence="12" type="ORF">EDX97_00595</name>
</gene>
<keyword evidence="6" id="KW-0560">Oxidoreductase</keyword>
<keyword evidence="8" id="KW-0411">Iron-sulfur</keyword>
<evidence type="ECO:0000313" key="12">
    <source>
        <dbReference type="EMBL" id="RNM31107.1"/>
    </source>
</evidence>
<dbReference type="SFLD" id="SFLDG01066">
    <property type="entry name" value="organic_radical-activating_enz"/>
    <property type="match status" value="1"/>
</dbReference>
<dbReference type="Gene3D" id="3.20.20.70">
    <property type="entry name" value="Aldolase class I"/>
    <property type="match status" value="1"/>
</dbReference>
<feature type="domain" description="Radical SAM core" evidence="11">
    <location>
        <begin position="12"/>
        <end position="282"/>
    </location>
</feature>
<dbReference type="PROSITE" id="PS01087">
    <property type="entry name" value="RADICAL_ACTIVATING"/>
    <property type="match status" value="1"/>
</dbReference>
<dbReference type="Pfam" id="PF04055">
    <property type="entry name" value="Radical_SAM"/>
    <property type="match status" value="1"/>
</dbReference>
<dbReference type="CDD" id="cd01335">
    <property type="entry name" value="Radical_SAM"/>
    <property type="match status" value="1"/>
</dbReference>
<dbReference type="Proteomes" id="UP000276568">
    <property type="component" value="Unassembled WGS sequence"/>
</dbReference>
<dbReference type="SFLD" id="SFLDG01118">
    <property type="entry name" value="activating_enzymes__group_2"/>
    <property type="match status" value="1"/>
</dbReference>
<dbReference type="InterPro" id="IPR058240">
    <property type="entry name" value="rSAM_sf"/>
</dbReference>
<keyword evidence="5" id="KW-0479">Metal-binding</keyword>
<keyword evidence="7" id="KW-0408">Iron</keyword>
<comment type="cofactor">
    <cofactor evidence="1">
        <name>[4Fe-4S] cluster</name>
        <dbReference type="ChEBI" id="CHEBI:49883"/>
    </cofactor>
</comment>
<evidence type="ECO:0000256" key="3">
    <source>
        <dbReference type="ARBA" id="ARBA00022485"/>
    </source>
</evidence>
<evidence type="ECO:0000259" key="11">
    <source>
        <dbReference type="PROSITE" id="PS51918"/>
    </source>
</evidence>
<dbReference type="InterPro" id="IPR034457">
    <property type="entry name" value="Organic_radical-activating"/>
</dbReference>
<dbReference type="PANTHER" id="PTHR30352:SF4">
    <property type="entry name" value="PYRUVATE FORMATE-LYASE 2-ACTIVATING ENZYME"/>
    <property type="match status" value="1"/>
</dbReference>
<dbReference type="OrthoDB" id="9782387at2"/>
<evidence type="ECO:0000256" key="2">
    <source>
        <dbReference type="ARBA" id="ARBA00009777"/>
    </source>
</evidence>
<dbReference type="SFLD" id="SFLDS00029">
    <property type="entry name" value="Radical_SAM"/>
    <property type="match status" value="1"/>
</dbReference>
<dbReference type="InterPro" id="IPR012839">
    <property type="entry name" value="Organic_radical_activase"/>
</dbReference>
<keyword evidence="13" id="KW-1185">Reference proteome</keyword>
<comment type="similarity">
    <text evidence="2">Belongs to the organic radical-activating enzymes family.</text>
</comment>
<comment type="catalytic activity">
    <reaction evidence="9">
        <text>glycyl-[protein] + reduced [flavodoxin] + S-adenosyl-L-methionine = glycin-2-yl radical-[protein] + semiquinone [flavodoxin] + 5'-deoxyadenosine + L-methionine + H(+)</text>
        <dbReference type="Rhea" id="RHEA:61976"/>
        <dbReference type="Rhea" id="RHEA-COMP:10622"/>
        <dbReference type="Rhea" id="RHEA-COMP:14480"/>
        <dbReference type="Rhea" id="RHEA-COMP:15993"/>
        <dbReference type="Rhea" id="RHEA-COMP:15994"/>
        <dbReference type="ChEBI" id="CHEBI:15378"/>
        <dbReference type="ChEBI" id="CHEBI:17319"/>
        <dbReference type="ChEBI" id="CHEBI:29947"/>
        <dbReference type="ChEBI" id="CHEBI:32722"/>
        <dbReference type="ChEBI" id="CHEBI:57618"/>
        <dbReference type="ChEBI" id="CHEBI:57844"/>
        <dbReference type="ChEBI" id="CHEBI:59789"/>
        <dbReference type="ChEBI" id="CHEBI:140311"/>
    </reaction>
</comment>
<dbReference type="AlphaFoldDB" id="A0A3N0I2I1"/>
<dbReference type="GO" id="GO:0016491">
    <property type="term" value="F:oxidoreductase activity"/>
    <property type="evidence" value="ECO:0007669"/>
    <property type="project" value="UniProtKB-KW"/>
</dbReference>
<evidence type="ECO:0000256" key="5">
    <source>
        <dbReference type="ARBA" id="ARBA00022723"/>
    </source>
</evidence>
<accession>A0A3N0I2I1</accession>
<dbReference type="PROSITE" id="PS51379">
    <property type="entry name" value="4FE4S_FER_2"/>
    <property type="match status" value="2"/>
</dbReference>